<name>A0ABU9SCM1_9BURK</name>
<comment type="caution">
    <text evidence="1">The sequence shown here is derived from an EMBL/GenBank/DDBJ whole genome shotgun (WGS) entry which is preliminary data.</text>
</comment>
<proteinExistence type="predicted"/>
<evidence type="ECO:0000313" key="1">
    <source>
        <dbReference type="EMBL" id="MEM5449105.1"/>
    </source>
</evidence>
<dbReference type="Proteomes" id="UP001390669">
    <property type="component" value="Unassembled WGS sequence"/>
</dbReference>
<dbReference type="RefSeq" id="WP_406952534.1">
    <property type="nucleotide sequence ID" value="NZ_JAYMRW010000006.1"/>
</dbReference>
<sequence>MTKAKGQRPQRELLSRYGRITSWYASLSVRADRPRGHPPGRESRASILFEGEFTEAVRGVARFLIQVSPTEKPDIGNAVVPNVGAFISVKPELQGMVDVTECEFQRLLTISASGRVAWCFVAFTVPFYRSALIVSIDFSTRALDGGE</sequence>
<evidence type="ECO:0000313" key="2">
    <source>
        <dbReference type="Proteomes" id="UP001390669"/>
    </source>
</evidence>
<reference evidence="1 2" key="1">
    <citation type="submission" date="2024-01" db="EMBL/GenBank/DDBJ databases">
        <title>The diversity of rhizobia nodulating Mimosa spp. in eleven states of Brazil covering several biomes is determined by host plant, location, and edaphic factors.</title>
        <authorList>
            <person name="Rouws L."/>
            <person name="Barauna A."/>
            <person name="Beukes C."/>
            <person name="De Faria S.M."/>
            <person name="Gross E."/>
            <person name="Dos Reis Junior F.B."/>
            <person name="Simon M."/>
            <person name="Maluk M."/>
            <person name="Odee D.W."/>
            <person name="Kenicer G."/>
            <person name="Young J.P.W."/>
            <person name="Reis V.M."/>
            <person name="Zilli J."/>
            <person name="James E.K."/>
        </authorList>
    </citation>
    <scope>NUCLEOTIDE SEQUENCE [LARGE SCALE GENOMIC DNA]</scope>
    <source>
        <strain evidence="1 2">JPY164</strain>
    </source>
</reference>
<dbReference type="EMBL" id="JAYMRW010000006">
    <property type="protein sequence ID" value="MEM5449105.1"/>
    <property type="molecule type" value="Genomic_DNA"/>
</dbReference>
<organism evidence="1 2">
    <name type="scientific">Paraburkholderia guartelaensis</name>
    <dbReference type="NCBI Taxonomy" id="2546446"/>
    <lineage>
        <taxon>Bacteria</taxon>
        <taxon>Pseudomonadati</taxon>
        <taxon>Pseudomonadota</taxon>
        <taxon>Betaproteobacteria</taxon>
        <taxon>Burkholderiales</taxon>
        <taxon>Burkholderiaceae</taxon>
        <taxon>Paraburkholderia</taxon>
    </lineage>
</organism>
<accession>A0ABU9SCM1</accession>
<keyword evidence="2" id="KW-1185">Reference proteome</keyword>
<gene>
    <name evidence="1" type="ORF">VSR33_16620</name>
</gene>
<protein>
    <submittedName>
        <fullName evidence="1">Uncharacterized protein</fullName>
    </submittedName>
</protein>